<keyword evidence="1" id="KW-0966">Cell projection</keyword>
<gene>
    <name evidence="1" type="ORF">ESB00_14615</name>
</gene>
<reference evidence="1 2" key="1">
    <citation type="submission" date="2019-01" db="EMBL/GenBank/DDBJ databases">
        <title>Lacunisphaera sp. strain TWA-58.</title>
        <authorList>
            <person name="Chen W.-M."/>
        </authorList>
    </citation>
    <scope>NUCLEOTIDE SEQUENCE [LARGE SCALE GENOMIC DNA]</scope>
    <source>
        <strain evidence="1 2">TWA-58</strain>
    </source>
</reference>
<dbReference type="AlphaFoldDB" id="A0A4Q1C3M3"/>
<sequence length="107" mass="10832">MSVTPVNATASAAASLAVAGKPQALRNLPQADQVRAAAGQFEAIILRQMLQESVGKIAGEGPSGNVYGYLLTDVIANKLSEGGGLGLSGMLQQQLTPRADVAPKGTS</sequence>
<dbReference type="OrthoDB" id="200432at2"/>
<protein>
    <submittedName>
        <fullName evidence="1">Flagellar biosynthesis protein FlgJ</fullName>
    </submittedName>
</protein>
<proteinExistence type="predicted"/>
<dbReference type="EMBL" id="SDHX01000002">
    <property type="protein sequence ID" value="RXK52942.1"/>
    <property type="molecule type" value="Genomic_DNA"/>
</dbReference>
<dbReference type="RefSeq" id="WP_129048532.1">
    <property type="nucleotide sequence ID" value="NZ_SDHX01000002.1"/>
</dbReference>
<evidence type="ECO:0000313" key="1">
    <source>
        <dbReference type="EMBL" id="RXK52942.1"/>
    </source>
</evidence>
<dbReference type="Proteomes" id="UP000290218">
    <property type="component" value="Unassembled WGS sequence"/>
</dbReference>
<name>A0A4Q1C3M3_9BACT</name>
<evidence type="ECO:0000313" key="2">
    <source>
        <dbReference type="Proteomes" id="UP000290218"/>
    </source>
</evidence>
<keyword evidence="1" id="KW-0282">Flagellum</keyword>
<keyword evidence="2" id="KW-1185">Reference proteome</keyword>
<accession>A0A4Q1C3M3</accession>
<keyword evidence="1" id="KW-0969">Cilium</keyword>
<comment type="caution">
    <text evidence="1">The sequence shown here is derived from an EMBL/GenBank/DDBJ whole genome shotgun (WGS) entry which is preliminary data.</text>
</comment>
<organism evidence="1 2">
    <name type="scientific">Oleiharenicola lentus</name>
    <dbReference type="NCBI Taxonomy" id="2508720"/>
    <lineage>
        <taxon>Bacteria</taxon>
        <taxon>Pseudomonadati</taxon>
        <taxon>Verrucomicrobiota</taxon>
        <taxon>Opitutia</taxon>
        <taxon>Opitutales</taxon>
        <taxon>Opitutaceae</taxon>
        <taxon>Oleiharenicola</taxon>
    </lineage>
</organism>